<dbReference type="Proteomes" id="UP000579281">
    <property type="component" value="Unassembled WGS sequence"/>
</dbReference>
<keyword evidence="3" id="KW-1185">Reference proteome</keyword>
<evidence type="ECO:0000256" key="1">
    <source>
        <dbReference type="SAM" id="Phobius"/>
    </source>
</evidence>
<feature type="transmembrane region" description="Helical" evidence="1">
    <location>
        <begin position="231"/>
        <end position="252"/>
    </location>
</feature>
<dbReference type="PANTHER" id="PTHR41771">
    <property type="entry name" value="MEMBRANE PROTEIN-RELATED"/>
    <property type="match status" value="1"/>
</dbReference>
<dbReference type="PANTHER" id="PTHR41771:SF1">
    <property type="entry name" value="MEMBRANE PROTEIN"/>
    <property type="match status" value="1"/>
</dbReference>
<accession>A0A841L332</accession>
<organism evidence="2 3">
    <name type="scientific">Anaerosolibacter carboniphilus</name>
    <dbReference type="NCBI Taxonomy" id="1417629"/>
    <lineage>
        <taxon>Bacteria</taxon>
        <taxon>Bacillati</taxon>
        <taxon>Bacillota</taxon>
        <taxon>Clostridia</taxon>
        <taxon>Peptostreptococcales</taxon>
        <taxon>Thermotaleaceae</taxon>
        <taxon>Anaerosolibacter</taxon>
    </lineage>
</organism>
<keyword evidence="1" id="KW-0812">Transmembrane</keyword>
<keyword evidence="1" id="KW-0472">Membrane</keyword>
<feature type="transmembrane region" description="Helical" evidence="1">
    <location>
        <begin position="154"/>
        <end position="173"/>
    </location>
</feature>
<evidence type="ECO:0000313" key="3">
    <source>
        <dbReference type="Proteomes" id="UP000579281"/>
    </source>
</evidence>
<dbReference type="RefSeq" id="WP_184311322.1">
    <property type="nucleotide sequence ID" value="NZ_JACHEN010000017.1"/>
</dbReference>
<proteinExistence type="predicted"/>
<reference evidence="2 3" key="1">
    <citation type="submission" date="2020-08" db="EMBL/GenBank/DDBJ databases">
        <title>Genomic Encyclopedia of Type Strains, Phase IV (KMG-IV): sequencing the most valuable type-strain genomes for metagenomic binning, comparative biology and taxonomic classification.</title>
        <authorList>
            <person name="Goeker M."/>
        </authorList>
    </citation>
    <scope>NUCLEOTIDE SEQUENCE [LARGE SCALE GENOMIC DNA]</scope>
    <source>
        <strain evidence="2 3">DSM 103526</strain>
    </source>
</reference>
<feature type="transmembrane region" description="Helical" evidence="1">
    <location>
        <begin position="327"/>
        <end position="349"/>
    </location>
</feature>
<dbReference type="AlphaFoldDB" id="A0A841L332"/>
<dbReference type="EMBL" id="JACHEN010000017">
    <property type="protein sequence ID" value="MBB6216799.1"/>
    <property type="molecule type" value="Genomic_DNA"/>
</dbReference>
<dbReference type="Pfam" id="PF07907">
    <property type="entry name" value="YibE_F"/>
    <property type="match status" value="1"/>
</dbReference>
<evidence type="ECO:0000313" key="2">
    <source>
        <dbReference type="EMBL" id="MBB6216799.1"/>
    </source>
</evidence>
<feature type="transmembrane region" description="Helical" evidence="1">
    <location>
        <begin position="180"/>
        <end position="200"/>
    </location>
</feature>
<name>A0A841L332_9FIRM</name>
<comment type="caution">
    <text evidence="2">The sequence shown here is derived from an EMBL/GenBank/DDBJ whole genome shotgun (WGS) entry which is preliminary data.</text>
</comment>
<keyword evidence="1" id="KW-1133">Transmembrane helix</keyword>
<dbReference type="InterPro" id="IPR012507">
    <property type="entry name" value="YibE_F"/>
</dbReference>
<feature type="transmembrane region" description="Helical" evidence="1">
    <location>
        <begin position="105"/>
        <end position="121"/>
    </location>
</feature>
<protein>
    <submittedName>
        <fullName evidence="2">Putative membrane protein</fullName>
    </submittedName>
</protein>
<sequence>MKKLILLTILLLILSIVPTYGEEIQSYTETAVVLEVLDLGDASQHVQLRITSGKYKGEIVETVNHLSGNYIYDFPVKENDRVVVVIEEHDNSIEVFISDYMRQNYAIYLAILFVALILLIGRKKGFKAVVTLTITLFTILKVLLPLMLKGYHPVPITIAASVFITIITLFIVAGVNSKSIAAILGTTGGVLTAGLLAYFIGSKVRLTGMSSEEAVMLTYIPQSVAFDFKGLLFSGIILGALGAVMDIGMSIASSIEEIHRVNPSLTRKELFASGMNVGQDVMGTMTNTLILAYTGSSIPLLLLFMAYETSFVKILNLDIIATEVIRSLAGSIGLVIAIPITAMVSSFFIKKDKEEDKTHEEG</sequence>
<feature type="transmembrane region" description="Helical" evidence="1">
    <location>
        <begin position="128"/>
        <end position="148"/>
    </location>
</feature>
<gene>
    <name evidence="2" type="ORF">HNQ80_002903</name>
</gene>
<feature type="transmembrane region" description="Helical" evidence="1">
    <location>
        <begin position="289"/>
        <end position="307"/>
    </location>
</feature>